<dbReference type="KEGG" id="shyd:CJD35_09885"/>
<dbReference type="EMBL" id="CP022745">
    <property type="protein sequence ID" value="ASY44725.1"/>
    <property type="molecule type" value="Genomic_DNA"/>
</dbReference>
<dbReference type="AlphaFoldDB" id="A0A249MU52"/>
<dbReference type="Proteomes" id="UP000290975">
    <property type="component" value="Unassembled WGS sequence"/>
</dbReference>
<dbReference type="STRING" id="1192759.GCA_000277525_00683"/>
<evidence type="ECO:0000313" key="3">
    <source>
        <dbReference type="Proteomes" id="UP000217141"/>
    </source>
</evidence>
<accession>A0A249MU52</accession>
<gene>
    <name evidence="1" type="ORF">CJD35_09885</name>
    <name evidence="2" type="ORF">MBESOW_P0901</name>
</gene>
<accession>A0A401IZ76</accession>
<dbReference type="EMBL" id="BBQY01000001">
    <property type="protein sequence ID" value="GBH29647.1"/>
    <property type="molecule type" value="Genomic_DNA"/>
</dbReference>
<keyword evidence="4" id="KW-1185">Reference proteome</keyword>
<evidence type="ECO:0000313" key="1">
    <source>
        <dbReference type="EMBL" id="ASY44725.1"/>
    </source>
</evidence>
<reference evidence="1 3" key="2">
    <citation type="submission" date="2017-08" db="EMBL/GenBank/DDBJ databases">
        <title>Whole Genome Sequence of Sphingobium hydrophobicum C1: Insights into Adaption to the Electronic-waste Contaminated Sediment.</title>
        <authorList>
            <person name="Song D."/>
            <person name="Chen X."/>
            <person name="Xu M."/>
        </authorList>
    </citation>
    <scope>NUCLEOTIDE SEQUENCE [LARGE SCALE GENOMIC DNA]</scope>
    <source>
        <strain evidence="1 3">C1</strain>
    </source>
</reference>
<dbReference type="Proteomes" id="UP000217141">
    <property type="component" value="Chromosome I"/>
</dbReference>
<protein>
    <submittedName>
        <fullName evidence="1">Uncharacterized protein</fullName>
    </submittedName>
</protein>
<proteinExistence type="predicted"/>
<organism evidence="1 3">
    <name type="scientific">Sphingobium xenophagum</name>
    <dbReference type="NCBI Taxonomy" id="121428"/>
    <lineage>
        <taxon>Bacteria</taxon>
        <taxon>Pseudomonadati</taxon>
        <taxon>Pseudomonadota</taxon>
        <taxon>Alphaproteobacteria</taxon>
        <taxon>Sphingomonadales</taxon>
        <taxon>Sphingomonadaceae</taxon>
        <taxon>Sphingobium</taxon>
    </lineage>
</organism>
<reference evidence="2 4" key="1">
    <citation type="submission" date="2014-12" db="EMBL/GenBank/DDBJ databases">
        <title>Whole genome sequencing of Sphingobium xenophagum OW59.</title>
        <authorList>
            <person name="Ohta Y."/>
            <person name="Nishi S."/>
            <person name="Hatada Y."/>
        </authorList>
    </citation>
    <scope>NUCLEOTIDE SEQUENCE [LARGE SCALE GENOMIC DNA]</scope>
    <source>
        <strain evidence="2 4">OW59</strain>
    </source>
</reference>
<evidence type="ECO:0000313" key="4">
    <source>
        <dbReference type="Proteomes" id="UP000290975"/>
    </source>
</evidence>
<evidence type="ECO:0000313" key="2">
    <source>
        <dbReference type="EMBL" id="GBH29647.1"/>
    </source>
</evidence>
<sequence length="116" mass="12497">MIVHPPATCLIRARPTKRILLPCYPDPSRKGACSMAQTSAFCLAQQSIHHARSLSETLPNARGVALAAANAWGREAKLAASAERRRATRTITTEDEAIAAEFRAEDDAEAALNTAR</sequence>
<name>A0A249MU52_SPHXE</name>